<evidence type="ECO:0000313" key="1">
    <source>
        <dbReference type="EMBL" id="KAG0465134.1"/>
    </source>
</evidence>
<evidence type="ECO:0000313" key="2">
    <source>
        <dbReference type="Proteomes" id="UP000639772"/>
    </source>
</evidence>
<comment type="caution">
    <text evidence="1">The sequence shown here is derived from an EMBL/GenBank/DDBJ whole genome shotgun (WGS) entry which is preliminary data.</text>
</comment>
<dbReference type="EMBL" id="JADCNM010000010">
    <property type="protein sequence ID" value="KAG0465134.1"/>
    <property type="molecule type" value="Genomic_DNA"/>
</dbReference>
<accession>A0A835Q8Q7</accession>
<proteinExistence type="predicted"/>
<gene>
    <name evidence="1" type="ORF">HPP92_019298</name>
</gene>
<name>A0A835Q8Q7_VANPL</name>
<dbReference type="Proteomes" id="UP000639772">
    <property type="component" value="Chromosome 10"/>
</dbReference>
<organism evidence="1 2">
    <name type="scientific">Vanilla planifolia</name>
    <name type="common">Vanilla</name>
    <dbReference type="NCBI Taxonomy" id="51239"/>
    <lineage>
        <taxon>Eukaryota</taxon>
        <taxon>Viridiplantae</taxon>
        <taxon>Streptophyta</taxon>
        <taxon>Embryophyta</taxon>
        <taxon>Tracheophyta</taxon>
        <taxon>Spermatophyta</taxon>
        <taxon>Magnoliopsida</taxon>
        <taxon>Liliopsida</taxon>
        <taxon>Asparagales</taxon>
        <taxon>Orchidaceae</taxon>
        <taxon>Vanilloideae</taxon>
        <taxon>Vanilleae</taxon>
        <taxon>Vanilla</taxon>
    </lineage>
</organism>
<protein>
    <submittedName>
        <fullName evidence="1">Uncharacterized protein</fullName>
    </submittedName>
</protein>
<sequence length="119" mass="13484">MSGDGPFRGLPDSDAEFVSYPLATTKEESLPEKTRRCLEKVKNRAVSALRALPLRRRRRRLRIARLGEEKKTTINVKRCAEAVVRISVSAIRSIFRRVLPTAASKDVAGGRSLWPRRRV</sequence>
<dbReference type="AlphaFoldDB" id="A0A835Q8Q7"/>
<reference evidence="1 2" key="1">
    <citation type="journal article" date="2020" name="Nat. Food">
        <title>A phased Vanilla planifolia genome enables genetic improvement of flavour and production.</title>
        <authorList>
            <person name="Hasing T."/>
            <person name="Tang H."/>
            <person name="Brym M."/>
            <person name="Khazi F."/>
            <person name="Huang T."/>
            <person name="Chambers A.H."/>
        </authorList>
    </citation>
    <scope>NUCLEOTIDE SEQUENCE [LARGE SCALE GENOMIC DNA]</scope>
    <source>
        <tissue evidence="1">Leaf</tissue>
    </source>
</reference>